<evidence type="ECO:0000313" key="3">
    <source>
        <dbReference type="Proteomes" id="UP000184363"/>
    </source>
</evidence>
<keyword evidence="3" id="KW-1185">Reference proteome</keyword>
<gene>
    <name evidence="2" type="ORF">SAMN05443637_13070</name>
</gene>
<evidence type="ECO:0000256" key="1">
    <source>
        <dbReference type="SAM" id="Phobius"/>
    </source>
</evidence>
<dbReference type="EMBL" id="FRAP01000030">
    <property type="protein sequence ID" value="SHL47647.1"/>
    <property type="molecule type" value="Genomic_DNA"/>
</dbReference>
<reference evidence="2 3" key="1">
    <citation type="submission" date="2016-11" db="EMBL/GenBank/DDBJ databases">
        <authorList>
            <person name="Jaros S."/>
            <person name="Januszkiewicz K."/>
            <person name="Wedrychowicz H."/>
        </authorList>
    </citation>
    <scope>NUCLEOTIDE SEQUENCE [LARGE SCALE GENOMIC DNA]</scope>
    <source>
        <strain evidence="2 3">DSM 43832</strain>
    </source>
</reference>
<proteinExistence type="predicted"/>
<dbReference type="Proteomes" id="UP000184363">
    <property type="component" value="Unassembled WGS sequence"/>
</dbReference>
<dbReference type="RefSeq" id="WP_073460416.1">
    <property type="nucleotide sequence ID" value="NZ_FRAP01000030.1"/>
</dbReference>
<sequence>MTPDEYRTVAIASWLVAAIFVGLFVGHPDLPGAIAAVVACAGCGAATYEWLRAEQENRGRWW</sequence>
<protein>
    <submittedName>
        <fullName evidence="2">Uncharacterized protein</fullName>
    </submittedName>
</protein>
<keyword evidence="1" id="KW-0472">Membrane</keyword>
<dbReference type="AlphaFoldDB" id="A0A1M7AYD0"/>
<evidence type="ECO:0000313" key="2">
    <source>
        <dbReference type="EMBL" id="SHL47647.1"/>
    </source>
</evidence>
<dbReference type="STRING" id="1848.SAMN05443637_13070"/>
<keyword evidence="1" id="KW-1133">Transmembrane helix</keyword>
<keyword evidence="1" id="KW-0812">Transmembrane</keyword>
<organism evidence="2 3">
    <name type="scientific">Pseudonocardia thermophila</name>
    <dbReference type="NCBI Taxonomy" id="1848"/>
    <lineage>
        <taxon>Bacteria</taxon>
        <taxon>Bacillati</taxon>
        <taxon>Actinomycetota</taxon>
        <taxon>Actinomycetes</taxon>
        <taxon>Pseudonocardiales</taxon>
        <taxon>Pseudonocardiaceae</taxon>
        <taxon>Pseudonocardia</taxon>
    </lineage>
</organism>
<accession>A0A1M7AYD0</accession>
<feature type="transmembrane region" description="Helical" evidence="1">
    <location>
        <begin position="32"/>
        <end position="51"/>
    </location>
</feature>
<feature type="transmembrane region" description="Helical" evidence="1">
    <location>
        <begin position="7"/>
        <end position="26"/>
    </location>
</feature>
<name>A0A1M7AYD0_PSETH</name>